<sequence>MKYPLAFTIGSIMYLIIALTTHHYFGNNIFIEIFLGLVAISIIYTTGPKYHLQIKKRTKILVSVALIIFFTYMLIFVTLESTSFYLAITIIILLISMLIKILFFDKK</sequence>
<feature type="transmembrane region" description="Helical" evidence="1">
    <location>
        <begin position="29"/>
        <end position="47"/>
    </location>
</feature>
<name>A0A387AQT4_9LACO</name>
<dbReference type="KEGG" id="abom:D7I45_00035"/>
<keyword evidence="1" id="KW-0812">Transmembrane</keyword>
<feature type="transmembrane region" description="Helical" evidence="1">
    <location>
        <begin position="59"/>
        <end position="78"/>
    </location>
</feature>
<evidence type="ECO:0000256" key="1">
    <source>
        <dbReference type="SAM" id="Phobius"/>
    </source>
</evidence>
<protein>
    <submittedName>
        <fullName evidence="2">Uncharacterized protein</fullName>
    </submittedName>
</protein>
<organism evidence="2 3">
    <name type="scientific">Apilactobacillus bombintestini</name>
    <dbReference type="NCBI Taxonomy" id="2419772"/>
    <lineage>
        <taxon>Bacteria</taxon>
        <taxon>Bacillati</taxon>
        <taxon>Bacillota</taxon>
        <taxon>Bacilli</taxon>
        <taxon>Lactobacillales</taxon>
        <taxon>Lactobacillaceae</taxon>
        <taxon>Apilactobacillus</taxon>
    </lineage>
</organism>
<proteinExistence type="predicted"/>
<feature type="transmembrane region" description="Helical" evidence="1">
    <location>
        <begin position="5"/>
        <end position="23"/>
    </location>
</feature>
<reference evidence="2 3" key="1">
    <citation type="submission" date="2018-09" db="EMBL/GenBank/DDBJ databases">
        <title>Genome sequencing of strain BHWM-4.</title>
        <authorList>
            <person name="Heo J."/>
            <person name="Kim S.-J."/>
            <person name="Kwon S.-W."/>
        </authorList>
    </citation>
    <scope>NUCLEOTIDE SEQUENCE [LARGE SCALE GENOMIC DNA]</scope>
    <source>
        <strain evidence="2 3">BHWM-4</strain>
    </source>
</reference>
<keyword evidence="1" id="KW-1133">Transmembrane helix</keyword>
<dbReference type="EMBL" id="CP032626">
    <property type="protein sequence ID" value="AYF91988.1"/>
    <property type="molecule type" value="Genomic_DNA"/>
</dbReference>
<dbReference type="AlphaFoldDB" id="A0A387AQT4"/>
<evidence type="ECO:0000313" key="2">
    <source>
        <dbReference type="EMBL" id="AYF91988.1"/>
    </source>
</evidence>
<gene>
    <name evidence="2" type="ORF">D7I45_00035</name>
</gene>
<evidence type="ECO:0000313" key="3">
    <source>
        <dbReference type="Proteomes" id="UP000272003"/>
    </source>
</evidence>
<keyword evidence="3" id="KW-1185">Reference proteome</keyword>
<keyword evidence="1" id="KW-0472">Membrane</keyword>
<accession>A0A387AQT4</accession>
<feature type="transmembrane region" description="Helical" evidence="1">
    <location>
        <begin position="84"/>
        <end position="103"/>
    </location>
</feature>
<dbReference type="Proteomes" id="UP000272003">
    <property type="component" value="Chromosome"/>
</dbReference>